<dbReference type="Proteomes" id="UP000304912">
    <property type="component" value="Chromosome"/>
</dbReference>
<keyword evidence="1" id="KW-0732">Signal</keyword>
<dbReference type="OrthoDB" id="9778039at2"/>
<protein>
    <submittedName>
        <fullName evidence="2">Uncharacterized protein</fullName>
    </submittedName>
</protein>
<sequence>MKLCLSILCTFCFLYGKSALAESDNLSAAAADVAGKKICDRLQHRFRGLQHKKENGDEAYIGTLWIHSCDVAYDESQQNTMTLSLGINGWRWLDREKDVLGADYSTDEFARFEVDVDLTGEVITQYEPQSKRLALWFKPLNSPEVDFKASGDVDIDKESMWGSALAGAATLVGQSPDTIADEKLAQKGEQRFMDKIAEGFSAAIDFCSGKVVSELGQPDQKKLLGKLDTKQTPDFKNVDLAPSTFLLFGPYGEQSPALNLVLRQDKSDNFQSKLVCVDDAVKLAKAYMAGSDRTPDVPSVEMIRKDAENGDISLTGKSQNCPVVAMFASDKNVKKHAAFKFKVQDNDDPKPLAVCN</sequence>
<organism evidence="2 3">
    <name type="scientific">Salinimonas iocasae</name>
    <dbReference type="NCBI Taxonomy" id="2572577"/>
    <lineage>
        <taxon>Bacteria</taxon>
        <taxon>Pseudomonadati</taxon>
        <taxon>Pseudomonadota</taxon>
        <taxon>Gammaproteobacteria</taxon>
        <taxon>Alteromonadales</taxon>
        <taxon>Alteromonadaceae</taxon>
        <taxon>Alteromonas/Salinimonas group</taxon>
        <taxon>Salinimonas</taxon>
    </lineage>
</organism>
<evidence type="ECO:0000313" key="3">
    <source>
        <dbReference type="Proteomes" id="UP000304912"/>
    </source>
</evidence>
<dbReference type="AlphaFoldDB" id="A0A5B7YFF7"/>
<gene>
    <name evidence="2" type="ORF">FBQ74_11470</name>
</gene>
<feature type="signal peptide" evidence="1">
    <location>
        <begin position="1"/>
        <end position="21"/>
    </location>
</feature>
<name>A0A5B7YFF7_9ALTE</name>
<evidence type="ECO:0000313" key="2">
    <source>
        <dbReference type="EMBL" id="QCZ94056.1"/>
    </source>
</evidence>
<dbReference type="RefSeq" id="WP_139756798.1">
    <property type="nucleotide sequence ID" value="NZ_CP039852.1"/>
</dbReference>
<feature type="chain" id="PRO_5022960960" evidence="1">
    <location>
        <begin position="22"/>
        <end position="356"/>
    </location>
</feature>
<proteinExistence type="predicted"/>
<dbReference type="EMBL" id="CP039852">
    <property type="protein sequence ID" value="QCZ94056.1"/>
    <property type="molecule type" value="Genomic_DNA"/>
</dbReference>
<keyword evidence="3" id="KW-1185">Reference proteome</keyword>
<reference evidence="2 3" key="1">
    <citation type="submission" date="2019-04" db="EMBL/GenBank/DDBJ databases">
        <title>Salinimonas iocasae sp. nov., a halophilic bacterium isolated from the outer tube casing of tubeworms in Okinawa Trough.</title>
        <authorList>
            <person name="Zhang H."/>
            <person name="Wang H."/>
            <person name="Li C."/>
        </authorList>
    </citation>
    <scope>NUCLEOTIDE SEQUENCE [LARGE SCALE GENOMIC DNA]</scope>
    <source>
        <strain evidence="2 3">KX18D6</strain>
    </source>
</reference>
<accession>A0A5B7YFF7</accession>
<evidence type="ECO:0000256" key="1">
    <source>
        <dbReference type="SAM" id="SignalP"/>
    </source>
</evidence>
<dbReference type="KEGG" id="salk:FBQ74_11470"/>